<feature type="region of interest" description="Disordered" evidence="1">
    <location>
        <begin position="80"/>
        <end position="105"/>
    </location>
</feature>
<sequence length="105" mass="12024">MIAEHRRLPPVASSNSSYRLRGFLCIAIVAQNSLGYRLDYRLRSLISGVCGHLTGRFDYLFSRRCSWYQPFCRRLFSNTSPEYNDGYAGPDRQSMGGQTLEFDNA</sequence>
<keyword evidence="3" id="KW-1185">Reference proteome</keyword>
<proteinExistence type="predicted"/>
<reference evidence="2" key="1">
    <citation type="journal article" date="2023" name="bioRxiv">
        <title>Improved chromosome-level genome assembly for marigold (Tagetes erecta).</title>
        <authorList>
            <person name="Jiang F."/>
            <person name="Yuan L."/>
            <person name="Wang S."/>
            <person name="Wang H."/>
            <person name="Xu D."/>
            <person name="Wang A."/>
            <person name="Fan W."/>
        </authorList>
    </citation>
    <scope>NUCLEOTIDE SEQUENCE</scope>
    <source>
        <strain evidence="2">WSJ</strain>
        <tissue evidence="2">Leaf</tissue>
    </source>
</reference>
<name>A0AAD8KJS8_TARER</name>
<dbReference type="AlphaFoldDB" id="A0AAD8KJS8"/>
<gene>
    <name evidence="2" type="ORF">QVD17_19622</name>
</gene>
<dbReference type="Proteomes" id="UP001229421">
    <property type="component" value="Unassembled WGS sequence"/>
</dbReference>
<evidence type="ECO:0000256" key="1">
    <source>
        <dbReference type="SAM" id="MobiDB-lite"/>
    </source>
</evidence>
<accession>A0AAD8KJS8</accession>
<protein>
    <submittedName>
        <fullName evidence="2">Uncharacterized protein</fullName>
    </submittedName>
</protein>
<evidence type="ECO:0000313" key="2">
    <source>
        <dbReference type="EMBL" id="KAK1424295.1"/>
    </source>
</evidence>
<organism evidence="2 3">
    <name type="scientific">Tagetes erecta</name>
    <name type="common">African marigold</name>
    <dbReference type="NCBI Taxonomy" id="13708"/>
    <lineage>
        <taxon>Eukaryota</taxon>
        <taxon>Viridiplantae</taxon>
        <taxon>Streptophyta</taxon>
        <taxon>Embryophyta</taxon>
        <taxon>Tracheophyta</taxon>
        <taxon>Spermatophyta</taxon>
        <taxon>Magnoliopsida</taxon>
        <taxon>eudicotyledons</taxon>
        <taxon>Gunneridae</taxon>
        <taxon>Pentapetalae</taxon>
        <taxon>asterids</taxon>
        <taxon>campanulids</taxon>
        <taxon>Asterales</taxon>
        <taxon>Asteraceae</taxon>
        <taxon>Asteroideae</taxon>
        <taxon>Heliantheae alliance</taxon>
        <taxon>Tageteae</taxon>
        <taxon>Tagetes</taxon>
    </lineage>
</organism>
<comment type="caution">
    <text evidence="2">The sequence shown here is derived from an EMBL/GenBank/DDBJ whole genome shotgun (WGS) entry which is preliminary data.</text>
</comment>
<evidence type="ECO:0000313" key="3">
    <source>
        <dbReference type="Proteomes" id="UP001229421"/>
    </source>
</evidence>
<dbReference type="EMBL" id="JAUHHV010000005">
    <property type="protein sequence ID" value="KAK1424295.1"/>
    <property type="molecule type" value="Genomic_DNA"/>
</dbReference>